<dbReference type="Proteomes" id="UP001396334">
    <property type="component" value="Unassembled WGS sequence"/>
</dbReference>
<organism evidence="2 3">
    <name type="scientific">Hibiscus sabdariffa</name>
    <name type="common">roselle</name>
    <dbReference type="NCBI Taxonomy" id="183260"/>
    <lineage>
        <taxon>Eukaryota</taxon>
        <taxon>Viridiplantae</taxon>
        <taxon>Streptophyta</taxon>
        <taxon>Embryophyta</taxon>
        <taxon>Tracheophyta</taxon>
        <taxon>Spermatophyta</taxon>
        <taxon>Magnoliopsida</taxon>
        <taxon>eudicotyledons</taxon>
        <taxon>Gunneridae</taxon>
        <taxon>Pentapetalae</taxon>
        <taxon>rosids</taxon>
        <taxon>malvids</taxon>
        <taxon>Malvales</taxon>
        <taxon>Malvaceae</taxon>
        <taxon>Malvoideae</taxon>
        <taxon>Hibiscus</taxon>
    </lineage>
</organism>
<evidence type="ECO:0000313" key="3">
    <source>
        <dbReference type="Proteomes" id="UP001396334"/>
    </source>
</evidence>
<feature type="region of interest" description="Disordered" evidence="1">
    <location>
        <begin position="44"/>
        <end position="80"/>
    </location>
</feature>
<keyword evidence="3" id="KW-1185">Reference proteome</keyword>
<dbReference type="EMBL" id="JBBPBN010000071">
    <property type="protein sequence ID" value="KAK8985084.1"/>
    <property type="molecule type" value="Genomic_DNA"/>
</dbReference>
<proteinExistence type="predicted"/>
<accession>A0ABR2P9U6</accession>
<feature type="compositionally biased region" description="Basic and acidic residues" evidence="1">
    <location>
        <begin position="52"/>
        <end position="70"/>
    </location>
</feature>
<gene>
    <name evidence="2" type="ORF">V6N11_076776</name>
</gene>
<evidence type="ECO:0000313" key="2">
    <source>
        <dbReference type="EMBL" id="KAK8985084.1"/>
    </source>
</evidence>
<comment type="caution">
    <text evidence="2">The sequence shown here is derived from an EMBL/GenBank/DDBJ whole genome shotgun (WGS) entry which is preliminary data.</text>
</comment>
<evidence type="ECO:0000256" key="1">
    <source>
        <dbReference type="SAM" id="MobiDB-lite"/>
    </source>
</evidence>
<sequence length="80" mass="9332">MRKYLGNVGLHGVQAIVHGMNLVSHSRRWMFCWCRRPSIPPKENAPIGWRDSVGRNDMRCTRGSSKEAHRIQTPRIQRIH</sequence>
<reference evidence="2 3" key="1">
    <citation type="journal article" date="2024" name="G3 (Bethesda)">
        <title>Genome assembly of Hibiscus sabdariffa L. provides insights into metabolisms of medicinal natural products.</title>
        <authorList>
            <person name="Kim T."/>
        </authorList>
    </citation>
    <scope>NUCLEOTIDE SEQUENCE [LARGE SCALE GENOMIC DNA]</scope>
    <source>
        <strain evidence="2">TK-2024</strain>
        <tissue evidence="2">Old leaves</tissue>
    </source>
</reference>
<protein>
    <submittedName>
        <fullName evidence="2">Uncharacterized protein</fullName>
    </submittedName>
</protein>
<name>A0ABR2P9U6_9ROSI</name>